<dbReference type="PANTHER" id="PTHR18964">
    <property type="entry name" value="ROK (REPRESSOR, ORF, KINASE) FAMILY"/>
    <property type="match status" value="1"/>
</dbReference>
<proteinExistence type="inferred from homology"/>
<gene>
    <name evidence="2" type="ORF">ACFSE6_15350</name>
</gene>
<keyword evidence="3" id="KW-1185">Reference proteome</keyword>
<evidence type="ECO:0000256" key="1">
    <source>
        <dbReference type="ARBA" id="ARBA00006479"/>
    </source>
</evidence>
<dbReference type="InterPro" id="IPR000600">
    <property type="entry name" value="ROK"/>
</dbReference>
<organism evidence="2 3">
    <name type="scientific">Georgenia deserti</name>
    <dbReference type="NCBI Taxonomy" id="2093781"/>
    <lineage>
        <taxon>Bacteria</taxon>
        <taxon>Bacillati</taxon>
        <taxon>Actinomycetota</taxon>
        <taxon>Actinomycetes</taxon>
        <taxon>Micrococcales</taxon>
        <taxon>Bogoriellaceae</taxon>
        <taxon>Georgenia</taxon>
    </lineage>
</organism>
<comment type="caution">
    <text evidence="2">The sequence shown here is derived from an EMBL/GenBank/DDBJ whole genome shotgun (WGS) entry which is preliminary data.</text>
</comment>
<dbReference type="RefSeq" id="WP_388009037.1">
    <property type="nucleotide sequence ID" value="NZ_JBHUEE010000008.1"/>
</dbReference>
<sequence length="318" mass="32201">MGDSSLPVLALDIGGTKLAAAVVTADGRPHGLRVVPTRREQGPEAVLTRLWSLGHDVLRSTGIRVAGTGIACGGPLDPILGVVSSPPHLPGWRDVPLTRLAGEQFDVPAALENDATAATLAEHRFGAGRGAATMVYLTVSTGVGGGVVVDGRLHRGSALNGGELGHLVVRRGGRRCRCGRAGCVEAYAAGSSLADRAAQEVSAGARSVLTRSATAEDVAAAARDGDPLAGRLWRDAVDALGSAVTDLVNALEPELVVLGGGVVRSGEQLLGPVRETVMQEAMPPAAAAVRVERAHLGDVVSLVGAGAVAHDVLAGARV</sequence>
<dbReference type="PANTHER" id="PTHR18964:SF149">
    <property type="entry name" value="BIFUNCTIONAL UDP-N-ACETYLGLUCOSAMINE 2-EPIMERASE_N-ACETYLMANNOSAMINE KINASE"/>
    <property type="match status" value="1"/>
</dbReference>
<reference evidence="3" key="1">
    <citation type="journal article" date="2019" name="Int. J. Syst. Evol. Microbiol.">
        <title>The Global Catalogue of Microorganisms (GCM) 10K type strain sequencing project: providing services to taxonomists for standard genome sequencing and annotation.</title>
        <authorList>
            <consortium name="The Broad Institute Genomics Platform"/>
            <consortium name="The Broad Institute Genome Sequencing Center for Infectious Disease"/>
            <person name="Wu L."/>
            <person name="Ma J."/>
        </authorList>
    </citation>
    <scope>NUCLEOTIDE SEQUENCE [LARGE SCALE GENOMIC DNA]</scope>
    <source>
        <strain evidence="3">JCM 17130</strain>
    </source>
</reference>
<name>A0ABW4L8T1_9MICO</name>
<dbReference type="InterPro" id="IPR043129">
    <property type="entry name" value="ATPase_NBD"/>
</dbReference>
<evidence type="ECO:0000313" key="2">
    <source>
        <dbReference type="EMBL" id="MFD1719218.1"/>
    </source>
</evidence>
<comment type="similarity">
    <text evidence="1">Belongs to the ROK (NagC/XylR) family.</text>
</comment>
<dbReference type="SUPFAM" id="SSF53067">
    <property type="entry name" value="Actin-like ATPase domain"/>
    <property type="match status" value="1"/>
</dbReference>
<dbReference type="PROSITE" id="PS01125">
    <property type="entry name" value="ROK"/>
    <property type="match status" value="1"/>
</dbReference>
<accession>A0ABW4L8T1</accession>
<evidence type="ECO:0000313" key="3">
    <source>
        <dbReference type="Proteomes" id="UP001597277"/>
    </source>
</evidence>
<dbReference type="Gene3D" id="3.30.420.40">
    <property type="match status" value="2"/>
</dbReference>
<dbReference type="Pfam" id="PF00480">
    <property type="entry name" value="ROK"/>
    <property type="match status" value="1"/>
</dbReference>
<protein>
    <submittedName>
        <fullName evidence="2">ROK family protein</fullName>
    </submittedName>
</protein>
<dbReference type="InterPro" id="IPR049874">
    <property type="entry name" value="ROK_cs"/>
</dbReference>
<dbReference type="EMBL" id="JBHUEE010000008">
    <property type="protein sequence ID" value="MFD1719218.1"/>
    <property type="molecule type" value="Genomic_DNA"/>
</dbReference>
<dbReference type="Proteomes" id="UP001597277">
    <property type="component" value="Unassembled WGS sequence"/>
</dbReference>
<dbReference type="CDD" id="cd23763">
    <property type="entry name" value="ASKHA_ATPase_ROK"/>
    <property type="match status" value="1"/>
</dbReference>